<feature type="compositionally biased region" description="Low complexity" evidence="5">
    <location>
        <begin position="1052"/>
        <end position="1068"/>
    </location>
</feature>
<dbReference type="SMART" id="SM00320">
    <property type="entry name" value="WD40"/>
    <property type="match status" value="5"/>
</dbReference>
<evidence type="ECO:0000256" key="1">
    <source>
        <dbReference type="ARBA" id="ARBA00006445"/>
    </source>
</evidence>
<feature type="compositionally biased region" description="Basic and acidic residues" evidence="5">
    <location>
        <begin position="927"/>
        <end position="944"/>
    </location>
</feature>
<feature type="region of interest" description="Disordered" evidence="5">
    <location>
        <begin position="809"/>
        <end position="833"/>
    </location>
</feature>
<keyword evidence="2 4" id="KW-0853">WD repeat</keyword>
<feature type="region of interest" description="Disordered" evidence="5">
    <location>
        <begin position="1388"/>
        <end position="1430"/>
    </location>
</feature>
<feature type="compositionally biased region" description="Polar residues" evidence="5">
    <location>
        <begin position="888"/>
        <end position="903"/>
    </location>
</feature>
<feature type="compositionally biased region" description="Acidic residues" evidence="5">
    <location>
        <begin position="747"/>
        <end position="761"/>
    </location>
</feature>
<feature type="region of interest" description="Disordered" evidence="5">
    <location>
        <begin position="1312"/>
        <end position="1332"/>
    </location>
</feature>
<dbReference type="Proteomes" id="UP000326396">
    <property type="component" value="Linkage Group LG1"/>
</dbReference>
<dbReference type="InterPro" id="IPR015943">
    <property type="entry name" value="WD40/YVTN_repeat-like_dom_sf"/>
</dbReference>
<evidence type="ECO:0000256" key="5">
    <source>
        <dbReference type="SAM" id="MobiDB-lite"/>
    </source>
</evidence>
<dbReference type="InterPro" id="IPR019775">
    <property type="entry name" value="WD40_repeat_CS"/>
</dbReference>
<dbReference type="Gene3D" id="2.130.10.10">
    <property type="entry name" value="YVTN repeat-like/Quinoprotein amine dehydrogenase"/>
    <property type="match status" value="1"/>
</dbReference>
<name>A0A5N6Q6R7_9ASTR</name>
<feature type="region of interest" description="Disordered" evidence="5">
    <location>
        <begin position="919"/>
        <end position="944"/>
    </location>
</feature>
<comment type="caution">
    <text evidence="7">The sequence shown here is derived from an EMBL/GenBank/DDBJ whole genome shotgun (WGS) entry which is preliminary data.</text>
</comment>
<comment type="similarity">
    <text evidence="1">Belongs to the WD repeat CDC20/Fizzy family.</text>
</comment>
<feature type="region of interest" description="Disordered" evidence="5">
    <location>
        <begin position="884"/>
        <end position="903"/>
    </location>
</feature>
<evidence type="ECO:0000256" key="2">
    <source>
        <dbReference type="ARBA" id="ARBA00022574"/>
    </source>
</evidence>
<feature type="compositionally biased region" description="Polar residues" evidence="5">
    <location>
        <begin position="1409"/>
        <end position="1422"/>
    </location>
</feature>
<dbReference type="CDD" id="cd00200">
    <property type="entry name" value="WD40"/>
    <property type="match status" value="1"/>
</dbReference>
<gene>
    <name evidence="7" type="ORF">E3N88_03448</name>
</gene>
<dbReference type="SUPFAM" id="SSF50978">
    <property type="entry name" value="WD40 repeat-like"/>
    <property type="match status" value="1"/>
</dbReference>
<dbReference type="InterPro" id="IPR001680">
    <property type="entry name" value="WD40_rpt"/>
</dbReference>
<reference evidence="7 8" key="1">
    <citation type="submission" date="2019-05" db="EMBL/GenBank/DDBJ databases">
        <title>Mikania micrantha, genome provides insights into the molecular mechanism of rapid growth.</title>
        <authorList>
            <person name="Liu B."/>
        </authorList>
    </citation>
    <scope>NUCLEOTIDE SEQUENCE [LARGE SCALE GENOMIC DNA]</scope>
    <source>
        <strain evidence="7">NLD-2019</strain>
        <tissue evidence="7">Leaf</tissue>
    </source>
</reference>
<feature type="compositionally biased region" description="Basic and acidic residues" evidence="5">
    <location>
        <begin position="981"/>
        <end position="1020"/>
    </location>
</feature>
<organism evidence="7 8">
    <name type="scientific">Mikania micrantha</name>
    <name type="common">bitter vine</name>
    <dbReference type="NCBI Taxonomy" id="192012"/>
    <lineage>
        <taxon>Eukaryota</taxon>
        <taxon>Viridiplantae</taxon>
        <taxon>Streptophyta</taxon>
        <taxon>Embryophyta</taxon>
        <taxon>Tracheophyta</taxon>
        <taxon>Spermatophyta</taxon>
        <taxon>Magnoliopsida</taxon>
        <taxon>eudicotyledons</taxon>
        <taxon>Gunneridae</taxon>
        <taxon>Pentapetalae</taxon>
        <taxon>asterids</taxon>
        <taxon>campanulids</taxon>
        <taxon>Asterales</taxon>
        <taxon>Asteraceae</taxon>
        <taxon>Asteroideae</taxon>
        <taxon>Heliantheae alliance</taxon>
        <taxon>Eupatorieae</taxon>
        <taxon>Mikania</taxon>
    </lineage>
</organism>
<dbReference type="Pfam" id="PF24807">
    <property type="entry name" value="WD40_CDC20-Fz"/>
    <property type="match status" value="1"/>
</dbReference>
<keyword evidence="8" id="KW-1185">Reference proteome</keyword>
<feature type="compositionally biased region" description="Polar residues" evidence="5">
    <location>
        <begin position="1125"/>
        <end position="1137"/>
    </location>
</feature>
<dbReference type="InterPro" id="IPR057221">
    <property type="entry name" value="DUF7899"/>
</dbReference>
<feature type="compositionally biased region" description="Low complexity" evidence="5">
    <location>
        <begin position="783"/>
        <end position="793"/>
    </location>
</feature>
<evidence type="ECO:0000256" key="3">
    <source>
        <dbReference type="ARBA" id="ARBA00022737"/>
    </source>
</evidence>
<dbReference type="InterPro" id="IPR036322">
    <property type="entry name" value="WD40_repeat_dom_sf"/>
</dbReference>
<proteinExistence type="inferred from homology"/>
<evidence type="ECO:0000259" key="6">
    <source>
        <dbReference type="Pfam" id="PF24807"/>
    </source>
</evidence>
<dbReference type="PROSITE" id="PS50294">
    <property type="entry name" value="WD_REPEATS_REGION"/>
    <property type="match status" value="2"/>
</dbReference>
<feature type="region of interest" description="Disordered" evidence="5">
    <location>
        <begin position="972"/>
        <end position="1170"/>
    </location>
</feature>
<evidence type="ECO:0000313" key="8">
    <source>
        <dbReference type="Proteomes" id="UP000326396"/>
    </source>
</evidence>
<dbReference type="EMBL" id="SZYD01000001">
    <property type="protein sequence ID" value="KAD7480312.1"/>
    <property type="molecule type" value="Genomic_DNA"/>
</dbReference>
<accession>A0A5N6Q6R7</accession>
<feature type="region of interest" description="Disordered" evidence="5">
    <location>
        <begin position="747"/>
        <end position="793"/>
    </location>
</feature>
<feature type="compositionally biased region" description="Basic and acidic residues" evidence="5">
    <location>
        <begin position="1138"/>
        <end position="1151"/>
    </location>
</feature>
<feature type="domain" description="CDC20/Fizzy WD40" evidence="6">
    <location>
        <begin position="1589"/>
        <end position="1883"/>
    </location>
</feature>
<evidence type="ECO:0000313" key="7">
    <source>
        <dbReference type="EMBL" id="KAD7480312.1"/>
    </source>
</evidence>
<feature type="compositionally biased region" description="Polar residues" evidence="5">
    <location>
        <begin position="1155"/>
        <end position="1167"/>
    </location>
</feature>
<dbReference type="SUPFAM" id="SSF50998">
    <property type="entry name" value="Quinoprotein alcohol dehydrogenase-like"/>
    <property type="match status" value="1"/>
</dbReference>
<dbReference type="PROSITE" id="PS50082">
    <property type="entry name" value="WD_REPEATS_2"/>
    <property type="match status" value="2"/>
</dbReference>
<dbReference type="InterPro" id="IPR011047">
    <property type="entry name" value="Quinoprotein_ADH-like_sf"/>
</dbReference>
<feature type="compositionally biased region" description="Polar residues" evidence="5">
    <location>
        <begin position="1086"/>
        <end position="1115"/>
    </location>
</feature>
<dbReference type="OrthoDB" id="10263272at2759"/>
<dbReference type="PANTHER" id="PTHR31789:SF9">
    <property type="entry name" value="EXPRESSED PROTEIN"/>
    <property type="match status" value="1"/>
</dbReference>
<dbReference type="PROSITE" id="PS00678">
    <property type="entry name" value="WD_REPEATS_1"/>
    <property type="match status" value="1"/>
</dbReference>
<dbReference type="Pfam" id="PF25463">
    <property type="entry name" value="DUF7899"/>
    <property type="match status" value="1"/>
</dbReference>
<keyword evidence="3" id="KW-0677">Repeat</keyword>
<protein>
    <recommendedName>
        <fullName evidence="6">CDC20/Fizzy WD40 domain-containing protein</fullName>
    </recommendedName>
</protein>
<feature type="compositionally biased region" description="Polar residues" evidence="5">
    <location>
        <begin position="1033"/>
        <end position="1051"/>
    </location>
</feature>
<feature type="repeat" description="WD" evidence="4">
    <location>
        <begin position="1852"/>
        <end position="1885"/>
    </location>
</feature>
<sequence length="1908" mass="213641">MEGRRITAIPRPCSLRRVVAKKRPRGGVDGFVNSVKKIQRREICSKRGRAFNTCDVQEKFRNFRFQVPVPVALDFEEYDTIDPKGHFSTALPFLKRRSKIIEIVAAHDTIFALSQCGVCAAFSRETNKRICFLNISPDEVIRSLFYNKNNDSLITVSVYAADSFSSLKCRTTRIEYIKRGQPDAGFPLFESESLKWPGFVEFDDVNGKVLTFSAQDSIYKVFDLKNYTMLYPIPDKNVQEIKISPGIMLLIFNKSSGHVPLKILSIEDGTVLKSFNHLLHRHKKVEFIEQFNEKLLVKQEKENLQILDICNSELIEVNKAEFMTPSAFIFLYENQLFLTFRNRTVSVWNFRGQLVTSFEDHLLWHPDCNTNNIYITSEQDLIISYCKTGSDDPLTDGNAGSINISNILTGKCLAKIKATKNLAINECSCSNNSARCKCNSRRQVPTSVAQALEDVTALFYNEERNEIYTGNKLGLIHVLVVVMVGAYKLRLVVKRQHKWGKLSLLCTTKELSDLQHISNMGLEVCGLSCCCVGELRFLLLKCREIAWLDRIFSDRLVQMEGEINPDATLDYVEFHLFPSQNRYEASARSGNNEENVASGPLEQLLLLDSKGSNTNFKILPPENVNDARWFTNATLTRFLHIIGLPHILTIGKEISQLEETKNFQLSLSDKAEADITTSTESKNELLAAVDLRLTALKKEVVSVFNQAIGFKFSPNDISDIKSFGFHFGTNYLRDSLQSSVDIGTTLAEDEDSAVSSEDDEPSVERSRGLTRSAMPRRSASPMRRIQIGRSGSRRAASISIRSLNYIPVKEKSTSQRDATGNSSEEEDLQRPPKNNVLRMSVQDKISLFESKQRDQGVIDIHKTKTSVGANKSVLRRWSSEIGEKTEISAPSSPKNVEPDSITNRTETCVETSENILSVSEKGSSEQCRAEVDVPEPERDDSCEKNHATFNRSQQKGAEMNELFNELIESKSVGHQNVPGDNTKHKSPKEQRGGFYDLYKKKREEKLQGEASRKIVEKEAKMASTKVIGANKKLNATNELQKTQKNSTQLINSRTKPSSVKKSTSKSSPLPATRKSWPSTPSPVRPQMTSTSTHSTPTNRKPKSASSNVRSSTKAENLQPKLKTLKATQQDANKTVKSMNEKKQPEVTEGKRMTKTIVQSSKADTTPATAKPSFYNKVTTKNSVVPLETKPFLRKGSGTGLSVGPVIKSKVVAQKTEENKVVTRISITSQNQENGYEQPETYANLDLEPQVVSLGPSPTKCEASECSDDGGSSRVEVSEISTLTEEKIEISPTAWVVTEECQQDEIIPFKESPIKTSSPANVESPAGSAHPRVRHSLSQMLLEDNNEVEIGEWGNAEHPPTMVYQKDAPRGLIRLLKFARKAKADSHLAASWSSPSAISEGEDDAEESKSQSSLSRYNMQNHQRQPEGHVSASINSAKGVLSSSGIHPHTQNMKLELNSDPLKDWKLQSDWYSPTRLHNSPVEYDFPGDRFIPNRSLMDLDQAYTLLTSKNNYPARCNFSAEYRKIIEENLTLDSEGRPFRMLVFRGSPKSSRKSIRHVDEIRLRDEENFKNKNHINQPRKLPKKETKILDAPLIQDDFYMNVMDWGKNNILAVALGQELYLWNPVNENIHRVLKTENLDNQPSSISWSQDGKTLAVGLSQSQIQLFDAQTCKLIKRLEGHHAMVGATSWNGHILTSGSSTAILNHDVRVRNSLVSSLKAHRSQVCGLKWSITGNLLASGGDDNVVYIWEASRMNSAQFVHRFTNHVAAVKALAWCPYSFEVLASGGGTSDGCIKLWDTQQGTCITSVNTEAQAKWNRHYKEIVSAHGYSTHDDRKNNLSLWRYPSMVKTGHLTSHSARVLQLAQNPDGLTLISAGADETLRLWEIFGPPPPSKRPYSSVLSLNSCSIR</sequence>
<dbReference type="PANTHER" id="PTHR31789">
    <property type="entry name" value="OS05G0482600 PROTEIN"/>
    <property type="match status" value="1"/>
</dbReference>
<dbReference type="InterPro" id="IPR056150">
    <property type="entry name" value="WD40_CDC20-Fz"/>
</dbReference>
<feature type="repeat" description="WD" evidence="4">
    <location>
        <begin position="1717"/>
        <end position="1758"/>
    </location>
</feature>
<evidence type="ECO:0000256" key="4">
    <source>
        <dbReference type="PROSITE-ProRule" id="PRU00221"/>
    </source>
</evidence>